<dbReference type="STRING" id="52.CMC5_069370"/>
<accession>A0A0K1EP70</accession>
<dbReference type="PATRIC" id="fig|52.7.peg.7617"/>
<evidence type="ECO:0000256" key="1">
    <source>
        <dbReference type="ARBA" id="ARBA00005558"/>
    </source>
</evidence>
<sequence>MKDVFTISSSVLPLSTRVMGFRGTEALSTPYQLDILLMTTHDAGSELDLADAIGAKATLTLDHEDGRPPFTFCGVFSAMELVQEVGGRAVFRATLVPQLWQLGLTYHSRIFTKLSIPDIIRAIFDDNGLSGSDYELRLIGQYPPEEHVCQYRESDLDFVSRWMEREGMYYFFEHGEDGEKLVITDHKSFHAPLAQKPIRFHPQSGADVTAGESFRAFTCRHTSLPASVRLRDYDYGKPALEVAGTAAVSPTGFGDVSVYGMRFFTPADGKRLATLRAEELLARQTIAQGMGAAWYLRSGYTFELEDHPRPSLNRHYLATSLEHFGNQTHGSPELKELLGHDVEDVYRVAVAAVATDVQFRAERRTVWPRIDGFENAIVDGPTNSEYAQIDEHGRYALKLQFDESANDRGKATTWVRMLQPHGGSVEGWHFPLRNGTEVVCIFLGGDPDRPVIAGVAPNATTPSPVTSGNNTQNVIQTGGSNRIQMEDRAGSQQIITTTPTQNTQLSMGAPHKGHNVALMTDGSSFHHSGQHLNVEVGDYKTEVVQGAVTEVYNDTVTEVFQGPYGTTVTLDVTETYLANKTESVPSGHVEEFYQSQTTTVTNLRKSEYGTQDTHVKGTVDEVYDGTHTTTVTAGGRTETVTGLYSVTANDGMEVTVSGGLTNHTLNDGLEVNVTGNAVQTADDTWTVRGSNATRIEGTKAVVITGSDTVTIGEKAITVNGSEVISLNSAKIEILGGDITISGGAVTITGSAATKVEGAPVDITAQGNVTVTGGLVKLNC</sequence>
<comment type="similarity">
    <text evidence="1">Belongs to the VgrG protein family.</text>
</comment>
<dbReference type="Proteomes" id="UP000067626">
    <property type="component" value="Chromosome"/>
</dbReference>
<dbReference type="Pfam" id="PF05954">
    <property type="entry name" value="Phage_GPD"/>
    <property type="match status" value="1"/>
</dbReference>
<dbReference type="EMBL" id="CP012159">
    <property type="protein sequence ID" value="AKT42710.1"/>
    <property type="molecule type" value="Genomic_DNA"/>
</dbReference>
<feature type="domain" description="Gp5/Type VI secretion system Vgr protein OB-fold" evidence="2">
    <location>
        <begin position="407"/>
        <end position="454"/>
    </location>
</feature>
<name>A0A0K1EP70_CHOCO</name>
<evidence type="ECO:0000259" key="2">
    <source>
        <dbReference type="Pfam" id="PF04717"/>
    </source>
</evidence>
<dbReference type="NCBIfam" id="TIGR01646">
    <property type="entry name" value="vgr_GE"/>
    <property type="match status" value="1"/>
</dbReference>
<dbReference type="InterPro" id="IPR017847">
    <property type="entry name" value="T6SS_RhsGE_Vgr_subset"/>
</dbReference>
<keyword evidence="4" id="KW-1185">Reference proteome</keyword>
<gene>
    <name evidence="3" type="ORF">CMC5_069370</name>
</gene>
<evidence type="ECO:0000313" key="3">
    <source>
        <dbReference type="EMBL" id="AKT42710.1"/>
    </source>
</evidence>
<dbReference type="NCBIfam" id="TIGR03361">
    <property type="entry name" value="VI_Rhs_Vgr"/>
    <property type="match status" value="1"/>
</dbReference>
<dbReference type="SUPFAM" id="SSF69255">
    <property type="entry name" value="gp5 N-terminal domain-like"/>
    <property type="match status" value="1"/>
</dbReference>
<dbReference type="Gene3D" id="4.10.220.110">
    <property type="match status" value="1"/>
</dbReference>
<dbReference type="KEGG" id="ccro:CMC5_069370"/>
<proteinExistence type="inferred from homology"/>
<dbReference type="InterPro" id="IPR037026">
    <property type="entry name" value="Vgr_OB-fold_dom_sf"/>
</dbReference>
<dbReference type="Gene3D" id="2.40.50.230">
    <property type="entry name" value="Gp5 N-terminal domain"/>
    <property type="match status" value="1"/>
</dbReference>
<dbReference type="SUPFAM" id="SSF69279">
    <property type="entry name" value="Phage tail proteins"/>
    <property type="match status" value="2"/>
</dbReference>
<dbReference type="RefSeq" id="WP_050434294.1">
    <property type="nucleotide sequence ID" value="NZ_CP012159.1"/>
</dbReference>
<dbReference type="OrthoDB" id="5482463at2"/>
<dbReference type="Pfam" id="PF04717">
    <property type="entry name" value="Phage_base_V"/>
    <property type="match status" value="1"/>
</dbReference>
<protein>
    <recommendedName>
        <fullName evidence="2">Gp5/Type VI secretion system Vgr protein OB-fold domain-containing protein</fullName>
    </recommendedName>
</protein>
<dbReference type="SUPFAM" id="SSF69349">
    <property type="entry name" value="Phage fibre proteins"/>
    <property type="match status" value="1"/>
</dbReference>
<dbReference type="InterPro" id="IPR006531">
    <property type="entry name" value="Gp5/Vgr_OB"/>
</dbReference>
<dbReference type="AlphaFoldDB" id="A0A0K1EP70"/>
<dbReference type="Gene3D" id="3.55.50.10">
    <property type="entry name" value="Baseplate protein-like domains"/>
    <property type="match status" value="1"/>
</dbReference>
<organism evidence="3 4">
    <name type="scientific">Chondromyces crocatus</name>
    <dbReference type="NCBI Taxonomy" id="52"/>
    <lineage>
        <taxon>Bacteria</taxon>
        <taxon>Pseudomonadati</taxon>
        <taxon>Myxococcota</taxon>
        <taxon>Polyangia</taxon>
        <taxon>Polyangiales</taxon>
        <taxon>Polyangiaceae</taxon>
        <taxon>Chondromyces</taxon>
    </lineage>
</organism>
<evidence type="ECO:0000313" key="4">
    <source>
        <dbReference type="Proteomes" id="UP000067626"/>
    </source>
</evidence>
<dbReference type="Gene3D" id="2.30.110.50">
    <property type="match status" value="1"/>
</dbReference>
<dbReference type="InterPro" id="IPR006533">
    <property type="entry name" value="T6SS_Vgr_RhsGE"/>
</dbReference>
<reference evidence="3 4" key="1">
    <citation type="submission" date="2015-07" db="EMBL/GenBank/DDBJ databases">
        <title>Genome analysis of myxobacterium Chondromyces crocatus Cm c5 reveals a high potential for natural compound synthesis and the genetic basis for the loss of fruiting body formation.</title>
        <authorList>
            <person name="Zaburannyi N."/>
            <person name="Bunk B."/>
            <person name="Maier J."/>
            <person name="Overmann J."/>
            <person name="Mueller R."/>
        </authorList>
    </citation>
    <scope>NUCLEOTIDE SEQUENCE [LARGE SCALE GENOMIC DNA]</scope>
    <source>
        <strain evidence="3 4">Cm c5</strain>
    </source>
</reference>